<evidence type="ECO:0000313" key="3">
    <source>
        <dbReference type="Proteomes" id="UP000295252"/>
    </source>
</evidence>
<name>A0A068VHD9_COFCA</name>
<dbReference type="Gramene" id="CDP20004">
    <property type="protein sequence ID" value="CDP20004"/>
    <property type="gene ID" value="GSCOC_T00010000001"/>
</dbReference>
<dbReference type="PANTHER" id="PTHR11926:SF1534">
    <property type="entry name" value="GLYCOSYLTRANSFERASE"/>
    <property type="match status" value="1"/>
</dbReference>
<dbReference type="Gene3D" id="3.40.50.2000">
    <property type="entry name" value="Glycogen Phosphorylase B"/>
    <property type="match status" value="3"/>
</dbReference>
<comment type="similarity">
    <text evidence="1">Belongs to the UDP-glycosyltransferase family.</text>
</comment>
<gene>
    <name evidence="2" type="ORF">GSCOC_T00010000001</name>
</gene>
<dbReference type="AlphaFoldDB" id="A0A068VHD9"/>
<protein>
    <submittedName>
        <fullName evidence="2">DH200=94 genomic scaffold, scaffold_823</fullName>
    </submittedName>
</protein>
<proteinExistence type="inferred from homology"/>
<organism evidence="2 3">
    <name type="scientific">Coffea canephora</name>
    <name type="common">Robusta coffee</name>
    <dbReference type="NCBI Taxonomy" id="49390"/>
    <lineage>
        <taxon>Eukaryota</taxon>
        <taxon>Viridiplantae</taxon>
        <taxon>Streptophyta</taxon>
        <taxon>Embryophyta</taxon>
        <taxon>Tracheophyta</taxon>
        <taxon>Spermatophyta</taxon>
        <taxon>Magnoliopsida</taxon>
        <taxon>eudicotyledons</taxon>
        <taxon>Gunneridae</taxon>
        <taxon>Pentapetalae</taxon>
        <taxon>asterids</taxon>
        <taxon>lamiids</taxon>
        <taxon>Gentianales</taxon>
        <taxon>Rubiaceae</taxon>
        <taxon>Ixoroideae</taxon>
        <taxon>Gardenieae complex</taxon>
        <taxon>Bertiereae - Coffeeae clade</taxon>
        <taxon>Coffeeae</taxon>
        <taxon>Coffea</taxon>
    </lineage>
</organism>
<dbReference type="GO" id="GO:0080044">
    <property type="term" value="F:quercetin 7-O-glucosyltransferase activity"/>
    <property type="evidence" value="ECO:0007669"/>
    <property type="project" value="TreeGrafter"/>
</dbReference>
<accession>A0A068VHD9</accession>
<reference evidence="3" key="1">
    <citation type="journal article" date="2014" name="Science">
        <title>The coffee genome provides insight into the convergent evolution of caffeine biosynthesis.</title>
        <authorList>
            <person name="Denoeud F."/>
            <person name="Carretero-Paulet L."/>
            <person name="Dereeper A."/>
            <person name="Droc G."/>
            <person name="Guyot R."/>
            <person name="Pietrella M."/>
            <person name="Zheng C."/>
            <person name="Alberti A."/>
            <person name="Anthony F."/>
            <person name="Aprea G."/>
            <person name="Aury J.M."/>
            <person name="Bento P."/>
            <person name="Bernard M."/>
            <person name="Bocs S."/>
            <person name="Campa C."/>
            <person name="Cenci A."/>
            <person name="Combes M.C."/>
            <person name="Crouzillat D."/>
            <person name="Da Silva C."/>
            <person name="Daddiego L."/>
            <person name="De Bellis F."/>
            <person name="Dussert S."/>
            <person name="Garsmeur O."/>
            <person name="Gayraud T."/>
            <person name="Guignon V."/>
            <person name="Jahn K."/>
            <person name="Jamilloux V."/>
            <person name="Joet T."/>
            <person name="Labadie K."/>
            <person name="Lan T."/>
            <person name="Leclercq J."/>
            <person name="Lepelley M."/>
            <person name="Leroy T."/>
            <person name="Li L.T."/>
            <person name="Librado P."/>
            <person name="Lopez L."/>
            <person name="Munoz A."/>
            <person name="Noel B."/>
            <person name="Pallavicini A."/>
            <person name="Perrotta G."/>
            <person name="Poncet V."/>
            <person name="Pot D."/>
            <person name="Priyono X."/>
            <person name="Rigoreau M."/>
            <person name="Rouard M."/>
            <person name="Rozas J."/>
            <person name="Tranchant-Dubreuil C."/>
            <person name="VanBuren R."/>
            <person name="Zhang Q."/>
            <person name="Andrade A.C."/>
            <person name="Argout X."/>
            <person name="Bertrand B."/>
            <person name="de Kochko A."/>
            <person name="Graziosi G."/>
            <person name="Henry R.J."/>
            <person name="Jayarama X."/>
            <person name="Ming R."/>
            <person name="Nagai C."/>
            <person name="Rounsley S."/>
            <person name="Sankoff D."/>
            <person name="Giuliano G."/>
            <person name="Albert V.A."/>
            <person name="Wincker P."/>
            <person name="Lashermes P."/>
        </authorList>
    </citation>
    <scope>NUCLEOTIDE SEQUENCE [LARGE SCALE GENOMIC DNA]</scope>
    <source>
        <strain evidence="3">cv. DH200-94</strain>
    </source>
</reference>
<dbReference type="OMA" id="GHEMHIP"/>
<dbReference type="OrthoDB" id="5835829at2759"/>
<sequence>MAIKQQHFLITALPSQSHINPDLQLAKNLARTGAQKKKAILWAFYLIYSFSVLETSPTSSNEGRPVTFLIYTVMLPWVAEVGHEMHIPSAFVAIQCATSFAIYHSYFICQDGAFFHEHIKILEQDCKPCVLVNTFNELEEASIKVVDSTNVIPIGPLIPSAFSDGNDPTDKSFGGNLFDIPEKDCVQWLDSRPEKSVVYVSIGSFVALKKEER</sequence>
<dbReference type="GO" id="GO:0080043">
    <property type="term" value="F:quercetin 3-O-glucosyltransferase activity"/>
    <property type="evidence" value="ECO:0007669"/>
    <property type="project" value="TreeGrafter"/>
</dbReference>
<keyword evidence="3" id="KW-1185">Reference proteome</keyword>
<dbReference type="STRING" id="49390.A0A068VHD9"/>
<dbReference type="SUPFAM" id="SSF53756">
    <property type="entry name" value="UDP-Glycosyltransferase/glycogen phosphorylase"/>
    <property type="match status" value="1"/>
</dbReference>
<dbReference type="Proteomes" id="UP000295252">
    <property type="component" value="Unassembled WGS sequence"/>
</dbReference>
<evidence type="ECO:0000256" key="1">
    <source>
        <dbReference type="ARBA" id="ARBA00009995"/>
    </source>
</evidence>
<dbReference type="EMBL" id="HG739907">
    <property type="protein sequence ID" value="CDP20004.1"/>
    <property type="molecule type" value="Genomic_DNA"/>
</dbReference>
<dbReference type="PhylomeDB" id="A0A068VHD9"/>
<dbReference type="InParanoid" id="A0A068VHD9"/>
<dbReference type="PANTHER" id="PTHR11926">
    <property type="entry name" value="GLUCOSYL/GLUCURONOSYL TRANSFERASES"/>
    <property type="match status" value="1"/>
</dbReference>
<evidence type="ECO:0000313" key="2">
    <source>
        <dbReference type="EMBL" id="CDP20004.1"/>
    </source>
</evidence>